<evidence type="ECO:0000256" key="2">
    <source>
        <dbReference type="ARBA" id="ARBA00023033"/>
    </source>
</evidence>
<dbReference type="OrthoDB" id="9806768at2"/>
<keyword evidence="4" id="KW-1185">Reference proteome</keyword>
<dbReference type="SUPFAM" id="SSF47240">
    <property type="entry name" value="Ferritin-like"/>
    <property type="match status" value="1"/>
</dbReference>
<organism evidence="3 4">
    <name type="scientific">Zavarzinia aquatilis</name>
    <dbReference type="NCBI Taxonomy" id="2211142"/>
    <lineage>
        <taxon>Bacteria</taxon>
        <taxon>Pseudomonadati</taxon>
        <taxon>Pseudomonadota</taxon>
        <taxon>Alphaproteobacteria</taxon>
        <taxon>Rhodospirillales</taxon>
        <taxon>Zavarziniaceae</taxon>
        <taxon>Zavarzinia</taxon>
    </lineage>
</organism>
<reference evidence="3 4" key="1">
    <citation type="submission" date="2018-05" db="EMBL/GenBank/DDBJ databases">
        <title>Zavarzinia sp. HR-AS.</title>
        <authorList>
            <person name="Lee Y."/>
            <person name="Jeon C.O."/>
        </authorList>
    </citation>
    <scope>NUCLEOTIDE SEQUENCE [LARGE SCALE GENOMIC DNA]</scope>
    <source>
        <strain evidence="3 4">HR-AS</strain>
    </source>
</reference>
<dbReference type="GO" id="GO:0016709">
    <property type="term" value="F:oxidoreductase activity, acting on paired donors, with incorporation or reduction of molecular oxygen, NAD(P)H as one donor, and incorporation of one atom of oxygen"/>
    <property type="evidence" value="ECO:0007669"/>
    <property type="project" value="InterPro"/>
</dbReference>
<dbReference type="CDD" id="cd01058">
    <property type="entry name" value="AAMH_B"/>
    <property type="match status" value="1"/>
</dbReference>
<protein>
    <submittedName>
        <fullName evidence="3">Toluene monooxygenase</fullName>
    </submittedName>
</protein>
<evidence type="ECO:0000256" key="1">
    <source>
        <dbReference type="ARBA" id="ARBA00023002"/>
    </source>
</evidence>
<dbReference type="Proteomes" id="UP000245461">
    <property type="component" value="Unassembled WGS sequence"/>
</dbReference>
<evidence type="ECO:0000313" key="4">
    <source>
        <dbReference type="Proteomes" id="UP000245461"/>
    </source>
</evidence>
<dbReference type="PIRSF" id="PIRSF000040">
    <property type="entry name" value="MMOH_comp"/>
    <property type="match status" value="1"/>
</dbReference>
<dbReference type="InterPro" id="IPR009078">
    <property type="entry name" value="Ferritin-like_SF"/>
</dbReference>
<dbReference type="Gene3D" id="1.10.620.20">
    <property type="entry name" value="Ribonucleotide Reductase, subunit A"/>
    <property type="match status" value="1"/>
</dbReference>
<evidence type="ECO:0000313" key="3">
    <source>
        <dbReference type="EMBL" id="PWR19502.1"/>
    </source>
</evidence>
<dbReference type="EMBL" id="QGLE01000011">
    <property type="protein sequence ID" value="PWR19502.1"/>
    <property type="molecule type" value="Genomic_DNA"/>
</dbReference>
<keyword evidence="1" id="KW-0560">Oxidoreductase</keyword>
<dbReference type="InterPro" id="IPR012078">
    <property type="entry name" value="MP_mOase_hydro"/>
</dbReference>
<gene>
    <name evidence="3" type="ORF">DKG74_17075</name>
</gene>
<name>A0A317DYF0_9PROT</name>
<keyword evidence="2 3" id="KW-0503">Monooxygenase</keyword>
<dbReference type="InterPro" id="IPR012348">
    <property type="entry name" value="RNR-like"/>
</dbReference>
<comment type="caution">
    <text evidence="3">The sequence shown here is derived from an EMBL/GenBank/DDBJ whole genome shotgun (WGS) entry which is preliminary data.</text>
</comment>
<dbReference type="InterPro" id="IPR003430">
    <property type="entry name" value="Phenol_Hydrox"/>
</dbReference>
<accession>A0A317DYF0</accession>
<proteinExistence type="predicted"/>
<dbReference type="AlphaFoldDB" id="A0A317DYF0"/>
<dbReference type="RefSeq" id="WP_109907384.1">
    <property type="nucleotide sequence ID" value="NZ_QGLE01000011.1"/>
</dbReference>
<sequence length="335" mass="37078">MTDAVVFPKSNSRPGLKTWSTLAGTRKRPSEYEILTYNLHARTRDPQAPYEQDPDTMMNSWYKKHVVASPLTHPDWDAFRDPDQLTYRAYTTMQDGQEQYVDGLLEDHSENGHDASLPSAWVDALARLYTPGRYTAAAGQMASAYLVQVAPASTITNAAAFQEADCFRWISRIAYRTRELANSHADRGFVTGERARFETDPAWQGIRELLEKALVAYDWGEAFVAYNVVAARAVEEACVRQLGLAARRHGDTLTAMLADNQMKDAARSRRWTAALVGQCLAVESNRAVIAGWLGKWLPLADRAIDMFCAALPESPAAGEAAKAACAGFRRELGLA</sequence>
<dbReference type="Pfam" id="PF02332">
    <property type="entry name" value="Phenol_Hydrox"/>
    <property type="match status" value="1"/>
</dbReference>